<comment type="caution">
    <text evidence="1">The sequence shown here is derived from an EMBL/GenBank/DDBJ whole genome shotgun (WGS) entry which is preliminary data.</text>
</comment>
<dbReference type="InterPro" id="IPR029058">
    <property type="entry name" value="AB_hydrolase_fold"/>
</dbReference>
<dbReference type="GO" id="GO:0016787">
    <property type="term" value="F:hydrolase activity"/>
    <property type="evidence" value="ECO:0007669"/>
    <property type="project" value="UniProtKB-KW"/>
</dbReference>
<accession>A0ABN2NH74</accession>
<dbReference type="RefSeq" id="WP_344102774.1">
    <property type="nucleotide sequence ID" value="NZ_BAAANL010000004.1"/>
</dbReference>
<keyword evidence="2" id="KW-1185">Reference proteome</keyword>
<dbReference type="Proteomes" id="UP001501094">
    <property type="component" value="Unassembled WGS sequence"/>
</dbReference>
<gene>
    <name evidence="1" type="ORF">GCM10009751_22740</name>
</gene>
<organism evidence="1 2">
    <name type="scientific">Myceligenerans crystallogenes</name>
    <dbReference type="NCBI Taxonomy" id="316335"/>
    <lineage>
        <taxon>Bacteria</taxon>
        <taxon>Bacillati</taxon>
        <taxon>Actinomycetota</taxon>
        <taxon>Actinomycetes</taxon>
        <taxon>Micrococcales</taxon>
        <taxon>Promicromonosporaceae</taxon>
        <taxon>Myceligenerans</taxon>
    </lineage>
</organism>
<proteinExistence type="predicted"/>
<dbReference type="Gene3D" id="3.40.50.1820">
    <property type="entry name" value="alpha/beta hydrolase"/>
    <property type="match status" value="1"/>
</dbReference>
<dbReference type="EMBL" id="BAAANL010000004">
    <property type="protein sequence ID" value="GAA1864150.1"/>
    <property type="molecule type" value="Genomic_DNA"/>
</dbReference>
<sequence>MTSPNTVAPTVDLTVTSADGTAIAVDRTGPGGGPSVVVVDGVLAHRPAATRAIARVLALPVADDDGGHFRGPISCVRYDRRGRGESGFRPPYAVEREIEDLSAVLDVAERPAALLGLSTGSFLALRAAADLGERVTAVVVHRPRYDVAAADPYAWRHLVAAVESCVAEGDRGSAVELFLDVAGIPPGYVAGMRRCPSWADLEAHAPTIAHDGRIVTAAPAALTLPQHVETVTGEGPAAIVTAVRRAVAAVAPADPRPAVNGP</sequence>
<evidence type="ECO:0000313" key="2">
    <source>
        <dbReference type="Proteomes" id="UP001501094"/>
    </source>
</evidence>
<name>A0ABN2NH74_9MICO</name>
<keyword evidence="1" id="KW-0378">Hydrolase</keyword>
<protein>
    <submittedName>
        <fullName evidence="1">Alpha/beta hydrolase</fullName>
    </submittedName>
</protein>
<evidence type="ECO:0000313" key="1">
    <source>
        <dbReference type="EMBL" id="GAA1864150.1"/>
    </source>
</evidence>
<reference evidence="1 2" key="1">
    <citation type="journal article" date="2019" name="Int. J. Syst. Evol. Microbiol.">
        <title>The Global Catalogue of Microorganisms (GCM) 10K type strain sequencing project: providing services to taxonomists for standard genome sequencing and annotation.</title>
        <authorList>
            <consortium name="The Broad Institute Genomics Platform"/>
            <consortium name="The Broad Institute Genome Sequencing Center for Infectious Disease"/>
            <person name="Wu L."/>
            <person name="Ma J."/>
        </authorList>
    </citation>
    <scope>NUCLEOTIDE SEQUENCE [LARGE SCALE GENOMIC DNA]</scope>
    <source>
        <strain evidence="1 2">JCM 14326</strain>
    </source>
</reference>
<dbReference type="SUPFAM" id="SSF53474">
    <property type="entry name" value="alpha/beta-Hydrolases"/>
    <property type="match status" value="1"/>
</dbReference>